<dbReference type="AlphaFoldDB" id="A0A1D6QBZ5"/>
<organism evidence="2">
    <name type="scientific">Zea mays</name>
    <name type="common">Maize</name>
    <dbReference type="NCBI Taxonomy" id="4577"/>
    <lineage>
        <taxon>Eukaryota</taxon>
        <taxon>Viridiplantae</taxon>
        <taxon>Streptophyta</taxon>
        <taxon>Embryophyta</taxon>
        <taxon>Tracheophyta</taxon>
        <taxon>Spermatophyta</taxon>
        <taxon>Magnoliopsida</taxon>
        <taxon>Liliopsida</taxon>
        <taxon>Poales</taxon>
        <taxon>Poaceae</taxon>
        <taxon>PACMAD clade</taxon>
        <taxon>Panicoideae</taxon>
        <taxon>Andropogonodae</taxon>
        <taxon>Andropogoneae</taxon>
        <taxon>Tripsacinae</taxon>
        <taxon>Zea</taxon>
    </lineage>
</organism>
<reference evidence="2" key="1">
    <citation type="submission" date="2015-12" db="EMBL/GenBank/DDBJ databases">
        <title>Update maize B73 reference genome by single molecule sequencing technologies.</title>
        <authorList>
            <consortium name="Maize Genome Sequencing Project"/>
            <person name="Ware D."/>
        </authorList>
    </citation>
    <scope>NUCLEOTIDE SEQUENCE</scope>
    <source>
        <tissue evidence="2">Seedling</tissue>
    </source>
</reference>
<name>A0A1D6QBZ5_MAIZE</name>
<sequence>MSSKLNHHELSICIHLLATPTDRATPHLWLSASRCFTRCSWQEARNLPCSLPGAKGLTFNFLERGLPPFSGGKPSPALLPATRAVLLLDSWHRRFNFAKWRQGCRSRWPASASSGRYSGSPAPPP</sequence>
<gene>
    <name evidence="2" type="ORF">ZEAMMB73_Zm00001d052011</name>
</gene>
<dbReference type="EMBL" id="CM000780">
    <property type="protein sequence ID" value="AQK55761.1"/>
    <property type="molecule type" value="Genomic_DNA"/>
</dbReference>
<evidence type="ECO:0000256" key="1">
    <source>
        <dbReference type="SAM" id="MobiDB-lite"/>
    </source>
</evidence>
<feature type="region of interest" description="Disordered" evidence="1">
    <location>
        <begin position="104"/>
        <end position="125"/>
    </location>
</feature>
<evidence type="ECO:0000313" key="2">
    <source>
        <dbReference type="EMBL" id="AQK55759.1"/>
    </source>
</evidence>
<dbReference type="EMBL" id="CM000780">
    <property type="protein sequence ID" value="AQK55759.1"/>
    <property type="molecule type" value="Genomic_DNA"/>
</dbReference>
<accession>A0A1D6QBZ5</accession>
<dbReference type="EMBL" id="CM000780">
    <property type="protein sequence ID" value="AQK55758.1"/>
    <property type="molecule type" value="Genomic_DNA"/>
</dbReference>
<protein>
    <submittedName>
        <fullName evidence="2">Heparanase-like protein 3</fullName>
    </submittedName>
</protein>
<proteinExistence type="predicted"/>